<organism evidence="1">
    <name type="scientific">Anguilla anguilla</name>
    <name type="common">European freshwater eel</name>
    <name type="synonym">Muraena anguilla</name>
    <dbReference type="NCBI Taxonomy" id="7936"/>
    <lineage>
        <taxon>Eukaryota</taxon>
        <taxon>Metazoa</taxon>
        <taxon>Chordata</taxon>
        <taxon>Craniata</taxon>
        <taxon>Vertebrata</taxon>
        <taxon>Euteleostomi</taxon>
        <taxon>Actinopterygii</taxon>
        <taxon>Neopterygii</taxon>
        <taxon>Teleostei</taxon>
        <taxon>Anguilliformes</taxon>
        <taxon>Anguillidae</taxon>
        <taxon>Anguilla</taxon>
    </lineage>
</organism>
<evidence type="ECO:0000313" key="1">
    <source>
        <dbReference type="EMBL" id="JAH92051.1"/>
    </source>
</evidence>
<protein>
    <submittedName>
        <fullName evidence="1">Uncharacterized protein</fullName>
    </submittedName>
</protein>
<reference evidence="1" key="1">
    <citation type="submission" date="2014-11" db="EMBL/GenBank/DDBJ databases">
        <authorList>
            <person name="Amaro Gonzalez C."/>
        </authorList>
    </citation>
    <scope>NUCLEOTIDE SEQUENCE</scope>
</reference>
<proteinExistence type="predicted"/>
<dbReference type="EMBL" id="GBXM01016526">
    <property type="protein sequence ID" value="JAH92051.1"/>
    <property type="molecule type" value="Transcribed_RNA"/>
</dbReference>
<dbReference type="AlphaFoldDB" id="A0A0E9WP37"/>
<accession>A0A0E9WP37</accession>
<name>A0A0E9WP37_ANGAN</name>
<reference evidence="1" key="2">
    <citation type="journal article" date="2015" name="Fish Shellfish Immunol.">
        <title>Early steps in the European eel (Anguilla anguilla)-Vibrio vulnificus interaction in the gills: Role of the RtxA13 toxin.</title>
        <authorList>
            <person name="Callol A."/>
            <person name="Pajuelo D."/>
            <person name="Ebbesson L."/>
            <person name="Teles M."/>
            <person name="MacKenzie S."/>
            <person name="Amaro C."/>
        </authorList>
    </citation>
    <scope>NUCLEOTIDE SEQUENCE</scope>
</reference>
<sequence>MSIRVVKTRLCDWCRCLIVKETNFKQRYNVLLLTFS</sequence>